<protein>
    <submittedName>
        <fullName evidence="9">Uncharacterized protein LOC115632197</fullName>
    </submittedName>
</protein>
<evidence type="ECO:0000256" key="1">
    <source>
        <dbReference type="ARBA" id="ARBA00022723"/>
    </source>
</evidence>
<keyword evidence="2 5" id="KW-0863">Zinc-finger</keyword>
<evidence type="ECO:0000259" key="7">
    <source>
        <dbReference type="PROSITE" id="PS50950"/>
    </source>
</evidence>
<keyword evidence="1" id="KW-0479">Metal-binding</keyword>
<name>A0A6J2UCD1_DROLE</name>
<evidence type="ECO:0000256" key="2">
    <source>
        <dbReference type="ARBA" id="ARBA00022771"/>
    </source>
</evidence>
<dbReference type="GeneID" id="115632197"/>
<feature type="coiled-coil region" evidence="6">
    <location>
        <begin position="255"/>
        <end position="282"/>
    </location>
</feature>
<evidence type="ECO:0000256" key="5">
    <source>
        <dbReference type="PROSITE-ProRule" id="PRU00309"/>
    </source>
</evidence>
<dbReference type="Proteomes" id="UP000504634">
    <property type="component" value="Unplaced"/>
</dbReference>
<dbReference type="RefSeq" id="XP_030385103.1">
    <property type="nucleotide sequence ID" value="XM_030529243.1"/>
</dbReference>
<dbReference type="AlphaFoldDB" id="A0A6J2UCD1"/>
<dbReference type="OrthoDB" id="7683421at2759"/>
<keyword evidence="8" id="KW-1185">Reference proteome</keyword>
<evidence type="ECO:0000313" key="8">
    <source>
        <dbReference type="Proteomes" id="UP000504634"/>
    </source>
</evidence>
<keyword evidence="3" id="KW-0862">Zinc</keyword>
<sequence>MGGGRCIFRSCPVTSKRNPTMHFFKLPVPDSQRVMVWLKNSQKLELLKLTPEQQANRVVCARHFRYECFMNYKMDRLIPQQTPTLIRIRKDLAIDLENIGDNGEPALVELPPPVLPHLIPPKGFNCPLGFDKEPSPLPLQSDINVVHTVTTRERSCNSYGRIEPEKNPAREIKVYTRTYKRKMPAAKSIQPAKQVIKIETVSVPVNDLHHAEHPLVGSESDEAHTTFKRSTTAIDNTEPIVISDVEEPTQLQPQATLLQKSLELLQQDHNALKESFESLTARYILLQQSNIELKAMCNATSTTKTMPPQLTKPQLFNGVKKYLGPTMTALLRMEMFGGAERAWKPDEKQFAMELLQLGDNIYKHCSDEWRFRLPAMGEIRSWLSDKNAIADDVNQDI</sequence>
<dbReference type="SUPFAM" id="SSF57716">
    <property type="entry name" value="Glucocorticoid receptor-like (DNA-binding domain)"/>
    <property type="match status" value="1"/>
</dbReference>
<accession>A0A6J2UCD1</accession>
<dbReference type="SMART" id="SM00692">
    <property type="entry name" value="DM3"/>
    <property type="match status" value="1"/>
</dbReference>
<feature type="domain" description="THAP-type" evidence="7">
    <location>
        <begin position="1"/>
        <end position="86"/>
    </location>
</feature>
<keyword evidence="6" id="KW-0175">Coiled coil</keyword>
<dbReference type="Pfam" id="PF05485">
    <property type="entry name" value="THAP"/>
    <property type="match status" value="1"/>
</dbReference>
<gene>
    <name evidence="9" type="primary">LOC115632197</name>
</gene>
<evidence type="ECO:0000256" key="3">
    <source>
        <dbReference type="ARBA" id="ARBA00022833"/>
    </source>
</evidence>
<dbReference type="GO" id="GO:0003677">
    <property type="term" value="F:DNA binding"/>
    <property type="evidence" value="ECO:0007669"/>
    <property type="project" value="UniProtKB-UniRule"/>
</dbReference>
<dbReference type="GO" id="GO:0008270">
    <property type="term" value="F:zinc ion binding"/>
    <property type="evidence" value="ECO:0007669"/>
    <property type="project" value="UniProtKB-KW"/>
</dbReference>
<dbReference type="InterPro" id="IPR006612">
    <property type="entry name" value="THAP_Znf"/>
</dbReference>
<proteinExistence type="predicted"/>
<evidence type="ECO:0000256" key="4">
    <source>
        <dbReference type="ARBA" id="ARBA00023125"/>
    </source>
</evidence>
<dbReference type="SMART" id="SM00980">
    <property type="entry name" value="THAP"/>
    <property type="match status" value="1"/>
</dbReference>
<organism evidence="8 9">
    <name type="scientific">Drosophila lebanonensis</name>
    <name type="common">Fruit fly</name>
    <name type="synonym">Scaptodrosophila lebanonensis</name>
    <dbReference type="NCBI Taxonomy" id="7225"/>
    <lineage>
        <taxon>Eukaryota</taxon>
        <taxon>Metazoa</taxon>
        <taxon>Ecdysozoa</taxon>
        <taxon>Arthropoda</taxon>
        <taxon>Hexapoda</taxon>
        <taxon>Insecta</taxon>
        <taxon>Pterygota</taxon>
        <taxon>Neoptera</taxon>
        <taxon>Endopterygota</taxon>
        <taxon>Diptera</taxon>
        <taxon>Brachycera</taxon>
        <taxon>Muscomorpha</taxon>
        <taxon>Ephydroidea</taxon>
        <taxon>Drosophilidae</taxon>
        <taxon>Scaptodrosophila</taxon>
    </lineage>
</organism>
<dbReference type="PROSITE" id="PS50950">
    <property type="entry name" value="ZF_THAP"/>
    <property type="match status" value="1"/>
</dbReference>
<reference evidence="9" key="1">
    <citation type="submission" date="2025-08" db="UniProtKB">
        <authorList>
            <consortium name="RefSeq"/>
        </authorList>
    </citation>
    <scope>IDENTIFICATION</scope>
    <source>
        <strain evidence="9">11010-0011.00</strain>
        <tissue evidence="9">Whole body</tissue>
    </source>
</reference>
<evidence type="ECO:0000313" key="9">
    <source>
        <dbReference type="RefSeq" id="XP_030385103.1"/>
    </source>
</evidence>
<evidence type="ECO:0000256" key="6">
    <source>
        <dbReference type="SAM" id="Coils"/>
    </source>
</evidence>
<keyword evidence="4 5" id="KW-0238">DNA-binding</keyword>